<dbReference type="PROSITE" id="PS50294">
    <property type="entry name" value="WD_REPEATS_REGION"/>
    <property type="match status" value="1"/>
</dbReference>
<dbReference type="InterPro" id="IPR015943">
    <property type="entry name" value="WD40/YVTN_repeat-like_dom_sf"/>
</dbReference>
<dbReference type="Gene3D" id="2.130.10.10">
    <property type="entry name" value="YVTN repeat-like/Quinoprotein amine dehydrogenase"/>
    <property type="match status" value="2"/>
</dbReference>
<accession>A0A6B9MRM5</accession>
<reference evidence="2" key="1">
    <citation type="submission" date="2019-05" db="EMBL/GenBank/DDBJ databases">
        <authorList>
            <person name="Gao Z."/>
        </authorList>
    </citation>
    <scope>NUCLEOTIDE SEQUENCE</scope>
</reference>
<feature type="repeat" description="WD" evidence="1">
    <location>
        <begin position="118"/>
        <end position="149"/>
    </location>
</feature>
<evidence type="ECO:0000256" key="1">
    <source>
        <dbReference type="PROSITE-ProRule" id="PRU00221"/>
    </source>
</evidence>
<evidence type="ECO:0000313" key="2">
    <source>
        <dbReference type="EMBL" id="QHB92967.1"/>
    </source>
</evidence>
<feature type="repeat" description="WD" evidence="1">
    <location>
        <begin position="263"/>
        <end position="304"/>
    </location>
</feature>
<dbReference type="GO" id="GO:0005656">
    <property type="term" value="C:nuclear pre-replicative complex"/>
    <property type="evidence" value="ECO:0007669"/>
    <property type="project" value="TreeGrafter"/>
</dbReference>
<dbReference type="GO" id="GO:0006261">
    <property type="term" value="P:DNA-templated DNA replication"/>
    <property type="evidence" value="ECO:0007669"/>
    <property type="project" value="TreeGrafter"/>
</dbReference>
<organism evidence="2">
    <name type="scientific">Lonicera caerulea var. edulis</name>
    <dbReference type="NCBI Taxonomy" id="180064"/>
    <lineage>
        <taxon>Eukaryota</taxon>
        <taxon>Viridiplantae</taxon>
        <taxon>Streptophyta</taxon>
        <taxon>Embryophyta</taxon>
        <taxon>Tracheophyta</taxon>
        <taxon>Spermatophyta</taxon>
        <taxon>Magnoliopsida</taxon>
        <taxon>eudicotyledons</taxon>
        <taxon>Gunneridae</taxon>
        <taxon>Pentapetalae</taxon>
        <taxon>asterids</taxon>
        <taxon>campanulids</taxon>
        <taxon>Dipsacales</taxon>
        <taxon>Caprifoliaceae</taxon>
        <taxon>Lonicera</taxon>
    </lineage>
</organism>
<dbReference type="PANTHER" id="PTHR18763:SF3">
    <property type="entry name" value="OS09G0477800 PROTEIN"/>
    <property type="match status" value="1"/>
</dbReference>
<dbReference type="Pfam" id="PF00400">
    <property type="entry name" value="WD40"/>
    <property type="match status" value="2"/>
</dbReference>
<dbReference type="GO" id="GO:0006364">
    <property type="term" value="P:rRNA processing"/>
    <property type="evidence" value="ECO:0007669"/>
    <property type="project" value="TreeGrafter"/>
</dbReference>
<dbReference type="AlphaFoldDB" id="A0A6B9MRM5"/>
<dbReference type="InterPro" id="IPR001680">
    <property type="entry name" value="WD40_rpt"/>
</dbReference>
<dbReference type="EMBL" id="MN010572">
    <property type="protein sequence ID" value="QHB92967.1"/>
    <property type="molecule type" value="mRNA"/>
</dbReference>
<name>A0A6B9MRM5_9DIPS</name>
<keyword evidence="1" id="KW-0853">WD repeat</keyword>
<dbReference type="PROSITE" id="PS50082">
    <property type="entry name" value="WD_REPEATS_2"/>
    <property type="match status" value="2"/>
</dbReference>
<dbReference type="PANTHER" id="PTHR18763">
    <property type="entry name" value="WD-REPEAT PROTEIN 18"/>
    <property type="match status" value="1"/>
</dbReference>
<dbReference type="GO" id="GO:0120330">
    <property type="term" value="C:rixosome complex"/>
    <property type="evidence" value="ECO:0007669"/>
    <property type="project" value="TreeGrafter"/>
</dbReference>
<protein>
    <submittedName>
        <fullName evidence="2">WD40 protein</fullName>
    </submittedName>
</protein>
<dbReference type="SUPFAM" id="SSF50978">
    <property type="entry name" value="WD40 repeat-like"/>
    <property type="match status" value="1"/>
</dbReference>
<dbReference type="InterPro" id="IPR045227">
    <property type="entry name" value="WDR18/Ipi3/RID3"/>
</dbReference>
<dbReference type="InterPro" id="IPR036322">
    <property type="entry name" value="WD40_repeat_dom_sf"/>
</dbReference>
<sequence length="409" mass="43386">MSSPSPKTALTQFPGGHITAYTPSSTTAFSRFSGSHSPRNGIAILGKKHIAASHVSGTSAGAVHLYNWWSSTPYHRISVPEPVAPLSATSDGQYLFAGGISGHIHAFSLPAGDLVRSFPAHSKPISCFEINGDGSLLISGSNDGTVAIFPVYKLLSVSSSWSSISDVILHRLIGHESSVTAITIGIGGINSTVISCSLDCTCKFWSLMHGTHLNTVTFPCAVWGIVMDTMESEFYAAGSDGSVYSGGLAGQPWKHELNPVAWERKHGGPIVAIATINYGQNLLTASEEGDVWIWDLETRVVVKVLADKEMGSISGLVVAKGFDEVCGNGNGRFGGWNLGLYIEEVSRPMREVMEMGVALNGAVEDRGRAINNLESAMGIYEKMLELLLKEVMAGNSGDDGHGGDEDKAE</sequence>
<dbReference type="SMART" id="SM00320">
    <property type="entry name" value="WD40"/>
    <property type="match status" value="4"/>
</dbReference>
<proteinExistence type="evidence at transcript level"/>